<evidence type="ECO:0000256" key="1">
    <source>
        <dbReference type="ARBA" id="ARBA00004651"/>
    </source>
</evidence>
<organism evidence="8 9">
    <name type="scientific">[Clostridium] asparagiforme DSM 15981</name>
    <dbReference type="NCBI Taxonomy" id="518636"/>
    <lineage>
        <taxon>Bacteria</taxon>
        <taxon>Bacillati</taxon>
        <taxon>Bacillota</taxon>
        <taxon>Clostridia</taxon>
        <taxon>Lachnospirales</taxon>
        <taxon>Lachnospiraceae</taxon>
        <taxon>Enterocloster</taxon>
    </lineage>
</organism>
<feature type="transmembrane region" description="Helical" evidence="7">
    <location>
        <begin position="156"/>
        <end position="177"/>
    </location>
</feature>
<evidence type="ECO:0008006" key="10">
    <source>
        <dbReference type="Google" id="ProtNLM"/>
    </source>
</evidence>
<feature type="transmembrane region" description="Helical" evidence="7">
    <location>
        <begin position="12"/>
        <end position="30"/>
    </location>
</feature>
<feature type="transmembrane region" description="Helical" evidence="7">
    <location>
        <begin position="36"/>
        <end position="53"/>
    </location>
</feature>
<keyword evidence="6 7" id="KW-0472">Membrane</keyword>
<name>C0CT12_9FIRM</name>
<dbReference type="Proteomes" id="UP000004756">
    <property type="component" value="Unassembled WGS sequence"/>
</dbReference>
<feature type="transmembrane region" description="Helical" evidence="7">
    <location>
        <begin position="262"/>
        <end position="286"/>
    </location>
</feature>
<evidence type="ECO:0000313" key="8">
    <source>
        <dbReference type="EMBL" id="EEG57791.1"/>
    </source>
</evidence>
<sequence length="336" mass="35157">MEDKEMERVRERWRGVLLCFCIAVPCYFFGKVVPIIGGPVFAILGAMGLGTMLRSRGNRLEREQSGIKFTSKVILQAAVVLLGFGMNLGSVLETGKGSLPIIVSTISISLIVAYVLQKFLKVSPKIATLVGVGSSICGGSAIAATAPVIGADDEEIAQAISVIFLFNVIAALVFPAFGSALGLNDAQFGMFAGTAINDTSSVTAAAAAWDGIHGSNTLDTAAIVKMTRTLAIIPITVVLAFVRAKKEESAESVKLSKVFPMFVLYFVIASVITTVCGLPVWLVGGLKDASKFLIIMAMAAIGVNTDLVKLVTTGGKPIFMGICCWGAITGVSLLGI</sequence>
<comment type="caution">
    <text evidence="8">The sequence shown here is derived from an EMBL/GenBank/DDBJ whole genome shotgun (WGS) entry which is preliminary data.</text>
</comment>
<comment type="subcellular location">
    <subcellularLocation>
        <location evidence="1">Cell membrane</location>
        <topology evidence="1">Multi-pass membrane protein</topology>
    </subcellularLocation>
</comment>
<dbReference type="EMBL" id="ACCJ01000006">
    <property type="protein sequence ID" value="EEG57791.1"/>
    <property type="molecule type" value="Genomic_DNA"/>
</dbReference>
<dbReference type="InterPro" id="IPR018383">
    <property type="entry name" value="UPF0324_pro"/>
</dbReference>
<dbReference type="HOGENOM" id="CLU_033541_2_1_9"/>
<keyword evidence="5 7" id="KW-1133">Transmembrane helix</keyword>
<feature type="transmembrane region" description="Helical" evidence="7">
    <location>
        <begin position="221"/>
        <end position="242"/>
    </location>
</feature>
<dbReference type="Pfam" id="PF03601">
    <property type="entry name" value="Cons_hypoth698"/>
    <property type="match status" value="1"/>
</dbReference>
<dbReference type="PANTHER" id="PTHR30106:SF1">
    <property type="entry name" value="UPF0324 MEMBRANE PROTEIN FN0533"/>
    <property type="match status" value="1"/>
</dbReference>
<dbReference type="AlphaFoldDB" id="C0CT12"/>
<comment type="similarity">
    <text evidence="2">Belongs to the UPF0324 family.</text>
</comment>
<gene>
    <name evidence="8" type="ORF">CLOSTASPAR_00107</name>
</gene>
<feature type="transmembrane region" description="Helical" evidence="7">
    <location>
        <begin position="128"/>
        <end position="150"/>
    </location>
</feature>
<feature type="transmembrane region" description="Helical" evidence="7">
    <location>
        <begin position="98"/>
        <end position="116"/>
    </location>
</feature>
<protein>
    <recommendedName>
        <fullName evidence="10">Sulfate exporter family transporter</fullName>
    </recommendedName>
</protein>
<feature type="transmembrane region" description="Helical" evidence="7">
    <location>
        <begin position="73"/>
        <end position="92"/>
    </location>
</feature>
<evidence type="ECO:0000313" key="9">
    <source>
        <dbReference type="Proteomes" id="UP000004756"/>
    </source>
</evidence>
<accession>C0CT12</accession>
<feature type="transmembrane region" description="Helical" evidence="7">
    <location>
        <begin position="318"/>
        <end position="335"/>
    </location>
</feature>
<dbReference type="GO" id="GO:0005886">
    <property type="term" value="C:plasma membrane"/>
    <property type="evidence" value="ECO:0007669"/>
    <property type="project" value="UniProtKB-SubCell"/>
</dbReference>
<evidence type="ECO:0000256" key="5">
    <source>
        <dbReference type="ARBA" id="ARBA00022989"/>
    </source>
</evidence>
<reference evidence="8 9" key="1">
    <citation type="submission" date="2009-01" db="EMBL/GenBank/DDBJ databases">
        <authorList>
            <person name="Fulton L."/>
            <person name="Clifton S."/>
            <person name="Fulton B."/>
            <person name="Xu J."/>
            <person name="Minx P."/>
            <person name="Pepin K.H."/>
            <person name="Johnson M."/>
            <person name="Bhonagiri V."/>
            <person name="Nash W.E."/>
            <person name="Mardis E.R."/>
            <person name="Wilson R.K."/>
        </authorList>
    </citation>
    <scope>NUCLEOTIDE SEQUENCE [LARGE SCALE GENOMIC DNA]</scope>
    <source>
        <strain evidence="8 9">DSM 15981</strain>
    </source>
</reference>
<reference evidence="8 9" key="2">
    <citation type="submission" date="2009-02" db="EMBL/GenBank/DDBJ databases">
        <title>Draft genome sequence of Clostridium asparagiforme (DSM 15981).</title>
        <authorList>
            <person name="Sudarsanam P."/>
            <person name="Ley R."/>
            <person name="Guruge J."/>
            <person name="Turnbaugh P.J."/>
            <person name="Mahowald M."/>
            <person name="Liep D."/>
            <person name="Gordon J."/>
        </authorList>
    </citation>
    <scope>NUCLEOTIDE SEQUENCE [LARGE SCALE GENOMIC DNA]</scope>
    <source>
        <strain evidence="8 9">DSM 15981</strain>
    </source>
</reference>
<evidence type="ECO:0000256" key="2">
    <source>
        <dbReference type="ARBA" id="ARBA00007977"/>
    </source>
</evidence>
<feature type="transmembrane region" description="Helical" evidence="7">
    <location>
        <begin position="189"/>
        <end position="209"/>
    </location>
</feature>
<keyword evidence="4 7" id="KW-0812">Transmembrane</keyword>
<evidence type="ECO:0000256" key="3">
    <source>
        <dbReference type="ARBA" id="ARBA00022475"/>
    </source>
</evidence>
<evidence type="ECO:0000256" key="4">
    <source>
        <dbReference type="ARBA" id="ARBA00022692"/>
    </source>
</evidence>
<evidence type="ECO:0000256" key="6">
    <source>
        <dbReference type="ARBA" id="ARBA00023136"/>
    </source>
</evidence>
<evidence type="ECO:0000256" key="7">
    <source>
        <dbReference type="SAM" id="Phobius"/>
    </source>
</evidence>
<keyword evidence="3" id="KW-1003">Cell membrane</keyword>
<dbReference type="PANTHER" id="PTHR30106">
    <property type="entry name" value="INNER MEMBRANE PROTEIN YEIH-RELATED"/>
    <property type="match status" value="1"/>
</dbReference>
<keyword evidence="9" id="KW-1185">Reference proteome</keyword>
<proteinExistence type="inferred from homology"/>